<feature type="compositionally biased region" description="Polar residues" evidence="11">
    <location>
        <begin position="92"/>
        <end position="103"/>
    </location>
</feature>
<feature type="domain" description="Helicase ATP-binding" evidence="13">
    <location>
        <begin position="762"/>
        <end position="964"/>
    </location>
</feature>
<evidence type="ECO:0000256" key="5">
    <source>
        <dbReference type="ARBA" id="ARBA00022801"/>
    </source>
</evidence>
<feature type="domain" description="RING-type" evidence="12">
    <location>
        <begin position="1138"/>
        <end position="1194"/>
    </location>
</feature>
<evidence type="ECO:0000256" key="4">
    <source>
        <dbReference type="ARBA" id="ARBA00022771"/>
    </source>
</evidence>
<keyword evidence="10" id="KW-0175">Coiled coil</keyword>
<dbReference type="InterPro" id="IPR001841">
    <property type="entry name" value="Znf_RING"/>
</dbReference>
<evidence type="ECO:0000313" key="16">
    <source>
        <dbReference type="Proteomes" id="UP000005666"/>
    </source>
</evidence>
<dbReference type="PANTHER" id="PTHR45626">
    <property type="entry name" value="TRANSCRIPTION TERMINATION FACTOR 2-RELATED"/>
    <property type="match status" value="1"/>
</dbReference>
<dbReference type="InterPro" id="IPR017907">
    <property type="entry name" value="Znf_RING_CS"/>
</dbReference>
<dbReference type="InterPro" id="IPR000330">
    <property type="entry name" value="SNF2_N"/>
</dbReference>
<feature type="region of interest" description="Disordered" evidence="11">
    <location>
        <begin position="179"/>
        <end position="201"/>
    </location>
</feature>
<dbReference type="CDD" id="cd18793">
    <property type="entry name" value="SF2_C_SNF"/>
    <property type="match status" value="1"/>
</dbReference>
<dbReference type="Gene3D" id="3.40.50.10810">
    <property type="entry name" value="Tandem AAA-ATPase domain"/>
    <property type="match status" value="1"/>
</dbReference>
<reference evidence="15 16" key="1">
    <citation type="journal article" date="2011" name="Proc. Natl. Acad. Sci. U.S.A.">
        <title>Evolutionary erosion of yeast sex chromosomes by mating-type switching accidents.</title>
        <authorList>
            <person name="Gordon J.L."/>
            <person name="Armisen D."/>
            <person name="Proux-Wera E."/>
            <person name="Oheigeartaigh S.S."/>
            <person name="Byrne K.P."/>
            <person name="Wolfe K.H."/>
        </authorList>
    </citation>
    <scope>NUCLEOTIDE SEQUENCE [LARGE SCALE GENOMIC DNA]</scope>
    <source>
        <strain evidence="16">ATCC 24235 / CBS 4417 / NBRC 1672 / NRRL Y-8282 / UCD 70-5</strain>
    </source>
</reference>
<dbReference type="GO" id="GO:0000724">
    <property type="term" value="P:double-strand break repair via homologous recombination"/>
    <property type="evidence" value="ECO:0007669"/>
    <property type="project" value="TreeGrafter"/>
</dbReference>
<feature type="coiled-coil region" evidence="10">
    <location>
        <begin position="282"/>
        <end position="372"/>
    </location>
</feature>
<dbReference type="PROSITE" id="PS51192">
    <property type="entry name" value="HELICASE_ATP_BIND_1"/>
    <property type="match status" value="1"/>
</dbReference>
<dbReference type="SMART" id="SM00487">
    <property type="entry name" value="DEXDc"/>
    <property type="match status" value="1"/>
</dbReference>
<evidence type="ECO:0000313" key="15">
    <source>
        <dbReference type="EMBL" id="CCE65232.1"/>
    </source>
</evidence>
<dbReference type="PROSITE" id="PS00518">
    <property type="entry name" value="ZF_RING_1"/>
    <property type="match status" value="1"/>
</dbReference>
<dbReference type="GO" id="GO:0016787">
    <property type="term" value="F:hydrolase activity"/>
    <property type="evidence" value="ECO:0007669"/>
    <property type="project" value="UniProtKB-KW"/>
</dbReference>
<dbReference type="GO" id="GO:0005730">
    <property type="term" value="C:nucleolus"/>
    <property type="evidence" value="ECO:0007669"/>
    <property type="project" value="EnsemblFungi"/>
</dbReference>
<dbReference type="SUPFAM" id="SSF57850">
    <property type="entry name" value="RING/U-box"/>
    <property type="match status" value="1"/>
</dbReference>
<dbReference type="OrthoDB" id="423559at2759"/>
<dbReference type="InterPro" id="IPR050628">
    <property type="entry name" value="SNF2_RAD54_helicase_TF"/>
</dbReference>
<dbReference type="InterPro" id="IPR014001">
    <property type="entry name" value="Helicase_ATP-bd"/>
</dbReference>
<dbReference type="SMART" id="SM00490">
    <property type="entry name" value="HELICc"/>
    <property type="match status" value="1"/>
</dbReference>
<dbReference type="GO" id="GO:0008094">
    <property type="term" value="F:ATP-dependent activity, acting on DNA"/>
    <property type="evidence" value="ECO:0007669"/>
    <property type="project" value="TreeGrafter"/>
</dbReference>
<dbReference type="InterPro" id="IPR013083">
    <property type="entry name" value="Znf_RING/FYVE/PHD"/>
</dbReference>
<dbReference type="InterPro" id="IPR049730">
    <property type="entry name" value="SNF2/RAD54-like_C"/>
</dbReference>
<organism evidence="15 16">
    <name type="scientific">Tetrapisispora phaffii (strain ATCC 24235 / CBS 4417 / NBRC 1672 / NRRL Y-8282 / UCD 70-5)</name>
    <name type="common">Yeast</name>
    <name type="synonym">Fabospora phaffii</name>
    <dbReference type="NCBI Taxonomy" id="1071381"/>
    <lineage>
        <taxon>Eukaryota</taxon>
        <taxon>Fungi</taxon>
        <taxon>Dikarya</taxon>
        <taxon>Ascomycota</taxon>
        <taxon>Saccharomycotina</taxon>
        <taxon>Saccharomycetes</taxon>
        <taxon>Saccharomycetales</taxon>
        <taxon>Saccharomycetaceae</taxon>
        <taxon>Tetrapisispora</taxon>
    </lineage>
</organism>
<dbReference type="InterPro" id="IPR001650">
    <property type="entry name" value="Helicase_C-like"/>
</dbReference>
<dbReference type="GO" id="GO:0006325">
    <property type="term" value="P:chromatin organization"/>
    <property type="evidence" value="ECO:0007669"/>
    <property type="project" value="EnsemblFungi"/>
</dbReference>
<dbReference type="SUPFAM" id="SSF52540">
    <property type="entry name" value="P-loop containing nucleoside triphosphate hydrolases"/>
    <property type="match status" value="2"/>
</dbReference>
<keyword evidence="7" id="KW-0862">Zinc</keyword>
<dbReference type="Proteomes" id="UP000005666">
    <property type="component" value="Chromosome 11"/>
</dbReference>
<dbReference type="HOGENOM" id="CLU_000315_34_1_1"/>
<keyword evidence="4 9" id="KW-0863">Zinc-finger</keyword>
<keyword evidence="2" id="KW-0479">Metal-binding</keyword>
<dbReference type="OMA" id="FWCMEQL"/>
<dbReference type="KEGG" id="tpf:TPHA_0K00980"/>
<evidence type="ECO:0000259" key="14">
    <source>
        <dbReference type="PROSITE" id="PS51194"/>
    </source>
</evidence>
<keyword evidence="3" id="KW-0547">Nucleotide-binding</keyword>
<feature type="domain" description="Helicase C-terminal" evidence="14">
    <location>
        <begin position="1252"/>
        <end position="1413"/>
    </location>
</feature>
<dbReference type="Pfam" id="PF00176">
    <property type="entry name" value="SNF2-rel_dom"/>
    <property type="match status" value="1"/>
</dbReference>
<dbReference type="CDD" id="cd18008">
    <property type="entry name" value="DEXDc_SHPRH-like"/>
    <property type="match status" value="1"/>
</dbReference>
<evidence type="ECO:0000256" key="9">
    <source>
        <dbReference type="PROSITE-ProRule" id="PRU00175"/>
    </source>
</evidence>
<evidence type="ECO:0008006" key="17">
    <source>
        <dbReference type="Google" id="ProtNLM"/>
    </source>
</evidence>
<sequence>MKIPTIDLTTEDSDAENEQEFYSMDSYPSETDTLDNMRAATYDSNENIETDEEKELTLKKSEPINNLQRLMSLKNLFERKKSSSPLKEMLNHNDTVVTASQPSMRDMTENDKSSVDELTRKRRWSSVSDEHKVYPNQHHTEDNGTRVTPHESDSKNNLLFYSVEQDQDEHLSTTQVLKPENNNTNDIKENHTQTINTNQTEDDKDKVIINLLDDTSNSEDVGVLINSKSNSALAVPLLPKKDDIDLKILSVSNLPNEFEPKNDKKLVTKPPEELKKNLKILVDQMKTEEQTLRKSLESLQSNGFVLKKKLENREKAIQESEKKLNLLTKNSSNDKPLSKTQQILADDLKQNLKSLRNRRDITKAKLDSVNSKLQVFSAEWDRFATEGNRKIQKAKLEYQYAVKNTQATSLIEKRREVFENLEDLEKTYQAGKISELGYKASKESYHNELQQLDSKSLRDAMKKSESSKISKLFNKAINSAKDLLSKNSSRTDTLKLQMISHLDYILKYKHEFESGNRLSAHLRWSCKDGAEHLFLNGLKMPIVTELLQDYGIIFTNPAMIGIDKREQFFKSINLARALISKSERPLEIKYQVFDNLLMIENFRKGIDSGIPPNYMLKGHIGKAVVELKEQGLKMEKLYENLKVYSIPTTRMEMEERYPELMNMIASSSAHSNQQQRLNEQLSVNQYDAVNIEADQFNKTDNMYHSQFGVANIHHAEEQEDIRNLLQSLKQTETEIDGEGMTPEEMTVNLMKHQRLGLSWLLSVEKSTKKGGLLADDMGLGKTIQGISLMLANKSDNDNCKTNLIVAPVSVLSVWKGELETKIKEIAGFKVTIFGGTNGIRYTRWKDLSKFDAVLVSYNTLAIEFKKHMPLQYSEEDSKKLPPLPQLNALNSLKRKREYWSPFFTNDSQFYRIILDEGQNIKNKNTQAAKACCSINSTYRWVFSGTPIQNNLDELYSLIRFLRIPPYNREERFKSDISIAFPKGDQKYRSNDKVRQRAMEKIRVLLKAIMLRRSKSDMIDGEPILELPSKHIDIVDTKLEGDELEFYTALEAKNKKLAMKLMERKVKGNYSSILTLLLRLRQACCHSELVVIGEKKSEDKRVVNGKDFQGDWLRLFHKVKSMTNEQLNMVVSSLDIGSCFWCMEQLEPETTSILTGCGHLLCNACIEPFVEHASSEPSAKMVNGTTNLIPCSDCQKLTNDSEIVTYRLFDQVINKDYTEDQLYREYKNELDDQKLRTRNIYSPDYSNLQKSSKVKQCIDVIRDVFNKSSTEKILIFSQFTTFFSILDFFIRKELHINCLQYDGSMNLKDRSNIISRFYKEIDSRVLLISTKAGNSGLTLTCANHVIIVDPFWNPYVEDQAQDRCYRINQTKEVFVHRLFIKNTVEDRITELQNRKREMVEAAMDPTKMKQINSLGTRELGFLFGLNSLN</sequence>
<evidence type="ECO:0000256" key="11">
    <source>
        <dbReference type="SAM" id="MobiDB-lite"/>
    </source>
</evidence>
<dbReference type="GO" id="GO:0008270">
    <property type="term" value="F:zinc ion binding"/>
    <property type="evidence" value="ECO:0007669"/>
    <property type="project" value="UniProtKB-KW"/>
</dbReference>
<keyword evidence="6" id="KW-0347">Helicase</keyword>
<comment type="similarity">
    <text evidence="1">Belongs to the SNF2/RAD54 helicase family.</text>
</comment>
<keyword evidence="8" id="KW-0067">ATP-binding</keyword>
<dbReference type="PROSITE" id="PS50089">
    <property type="entry name" value="ZF_RING_2"/>
    <property type="match status" value="1"/>
</dbReference>
<feature type="region of interest" description="Disordered" evidence="11">
    <location>
        <begin position="83"/>
        <end position="153"/>
    </location>
</feature>
<dbReference type="InterPro" id="IPR038718">
    <property type="entry name" value="SNF2-like_sf"/>
</dbReference>
<dbReference type="GO" id="GO:0007533">
    <property type="term" value="P:mating type switching"/>
    <property type="evidence" value="ECO:0007669"/>
    <property type="project" value="EnsemblFungi"/>
</dbReference>
<dbReference type="GO" id="GO:0005524">
    <property type="term" value="F:ATP binding"/>
    <property type="evidence" value="ECO:0007669"/>
    <property type="project" value="UniProtKB-KW"/>
</dbReference>
<dbReference type="InterPro" id="IPR027417">
    <property type="entry name" value="P-loop_NTPase"/>
</dbReference>
<evidence type="ECO:0000256" key="8">
    <source>
        <dbReference type="ARBA" id="ARBA00022840"/>
    </source>
</evidence>
<evidence type="ECO:0000256" key="3">
    <source>
        <dbReference type="ARBA" id="ARBA00022741"/>
    </source>
</evidence>
<dbReference type="Gene3D" id="3.30.40.10">
    <property type="entry name" value="Zinc/RING finger domain, C3HC4 (zinc finger)"/>
    <property type="match status" value="1"/>
</dbReference>
<dbReference type="Gene3D" id="3.40.50.300">
    <property type="entry name" value="P-loop containing nucleotide triphosphate hydrolases"/>
    <property type="match status" value="1"/>
</dbReference>
<evidence type="ECO:0000256" key="10">
    <source>
        <dbReference type="SAM" id="Coils"/>
    </source>
</evidence>
<evidence type="ECO:0000259" key="13">
    <source>
        <dbReference type="PROSITE" id="PS51192"/>
    </source>
</evidence>
<dbReference type="GeneID" id="11531570"/>
<dbReference type="eggNOG" id="KOG1001">
    <property type="taxonomic scope" value="Eukaryota"/>
</dbReference>
<dbReference type="PANTHER" id="PTHR45626:SF16">
    <property type="entry name" value="ATP-DEPENDENT HELICASE ULS1"/>
    <property type="match status" value="1"/>
</dbReference>
<name>G8BZA4_TETPH</name>
<evidence type="ECO:0000256" key="6">
    <source>
        <dbReference type="ARBA" id="ARBA00022806"/>
    </source>
</evidence>
<proteinExistence type="inferred from homology"/>
<evidence type="ECO:0000256" key="2">
    <source>
        <dbReference type="ARBA" id="ARBA00022723"/>
    </source>
</evidence>
<protein>
    <recommendedName>
        <fullName evidence="17">RING-type domain-containing protein</fullName>
    </recommendedName>
</protein>
<accession>G8BZA4</accession>
<feature type="compositionally biased region" description="Basic and acidic residues" evidence="11">
    <location>
        <begin position="106"/>
        <end position="119"/>
    </location>
</feature>
<keyword evidence="16" id="KW-1185">Reference proteome</keyword>
<dbReference type="RefSeq" id="XP_003687666.1">
    <property type="nucleotide sequence ID" value="XM_003687618.1"/>
</dbReference>
<dbReference type="GO" id="GO:0004386">
    <property type="term" value="F:helicase activity"/>
    <property type="evidence" value="ECO:0007669"/>
    <property type="project" value="UniProtKB-KW"/>
</dbReference>
<evidence type="ECO:0000256" key="1">
    <source>
        <dbReference type="ARBA" id="ARBA00007025"/>
    </source>
</evidence>
<dbReference type="GO" id="GO:0000776">
    <property type="term" value="C:kinetochore"/>
    <property type="evidence" value="ECO:0007669"/>
    <property type="project" value="EnsemblFungi"/>
</dbReference>
<dbReference type="EMBL" id="HE612866">
    <property type="protein sequence ID" value="CCE65232.1"/>
    <property type="molecule type" value="Genomic_DNA"/>
</dbReference>
<dbReference type="Pfam" id="PF00271">
    <property type="entry name" value="Helicase_C"/>
    <property type="match status" value="1"/>
</dbReference>
<gene>
    <name evidence="15" type="primary">TPHA0K00980</name>
    <name evidence="15" type="ordered locus">TPHA_0K00980</name>
</gene>
<evidence type="ECO:0000256" key="7">
    <source>
        <dbReference type="ARBA" id="ARBA00022833"/>
    </source>
</evidence>
<feature type="compositionally biased region" description="Basic and acidic residues" evidence="11">
    <location>
        <begin position="128"/>
        <end position="153"/>
    </location>
</feature>
<keyword evidence="5" id="KW-0378">Hydrolase</keyword>
<dbReference type="PROSITE" id="PS51194">
    <property type="entry name" value="HELICASE_CTER"/>
    <property type="match status" value="1"/>
</dbReference>
<dbReference type="GO" id="GO:0005737">
    <property type="term" value="C:cytoplasm"/>
    <property type="evidence" value="ECO:0007669"/>
    <property type="project" value="TreeGrafter"/>
</dbReference>
<dbReference type="GO" id="GO:0032183">
    <property type="term" value="F:SUMO binding"/>
    <property type="evidence" value="ECO:0007669"/>
    <property type="project" value="EnsemblFungi"/>
</dbReference>
<evidence type="ECO:0000259" key="12">
    <source>
        <dbReference type="PROSITE" id="PS50089"/>
    </source>
</evidence>
<dbReference type="STRING" id="1071381.G8BZA4"/>